<evidence type="ECO:0000313" key="1">
    <source>
        <dbReference type="EMBL" id="ODM03207.1"/>
    </source>
</evidence>
<evidence type="ECO:0000313" key="2">
    <source>
        <dbReference type="Proteomes" id="UP000094067"/>
    </source>
</evidence>
<dbReference type="RefSeq" id="WP_069153737.1">
    <property type="nucleotide sequence ID" value="NZ_MCGH01000003.1"/>
</dbReference>
<organism evidence="1 2">
    <name type="scientific">Eisenbergiella tayi</name>
    <dbReference type="NCBI Taxonomy" id="1432052"/>
    <lineage>
        <taxon>Bacteria</taxon>
        <taxon>Bacillati</taxon>
        <taxon>Bacillota</taxon>
        <taxon>Clostridia</taxon>
        <taxon>Lachnospirales</taxon>
        <taxon>Lachnospiraceae</taxon>
        <taxon>Eisenbergiella</taxon>
    </lineage>
</organism>
<reference evidence="1 2" key="1">
    <citation type="submission" date="2016-07" db="EMBL/GenBank/DDBJ databases">
        <title>Characterization of isolates of Eisenbergiella tayi derived from blood cultures, using whole genome sequencing.</title>
        <authorList>
            <person name="Burdz T."/>
            <person name="Wiebe D."/>
            <person name="Huynh C."/>
            <person name="Bernard K."/>
        </authorList>
    </citation>
    <scope>NUCLEOTIDE SEQUENCE [LARGE SCALE GENOMIC DNA]</scope>
    <source>
        <strain evidence="1 2">NML 110608</strain>
    </source>
</reference>
<gene>
    <name evidence="1" type="ORF">BEI61_04001</name>
</gene>
<dbReference type="Proteomes" id="UP000094067">
    <property type="component" value="Unassembled WGS sequence"/>
</dbReference>
<dbReference type="EMBL" id="MCGH01000003">
    <property type="protein sequence ID" value="ODM03207.1"/>
    <property type="molecule type" value="Genomic_DNA"/>
</dbReference>
<proteinExistence type="predicted"/>
<sequence>MKKLSPKEIIRRVGEFAEWEEEKAFLAFRKDIFAAYDALSEEEQEEVDESMVMEHISMVYSCYEEA</sequence>
<comment type="caution">
    <text evidence="1">The sequence shown here is derived from an EMBL/GenBank/DDBJ whole genome shotgun (WGS) entry which is preliminary data.</text>
</comment>
<name>A0A1E3A403_9FIRM</name>
<dbReference type="AlphaFoldDB" id="A0A1E3A403"/>
<accession>A0A1E3A403</accession>
<protein>
    <submittedName>
        <fullName evidence="1">Uncharacterized protein</fullName>
    </submittedName>
</protein>